<feature type="binding site" evidence="6">
    <location>
        <position position="82"/>
    </location>
    <ligand>
        <name>Zn(2+)</name>
        <dbReference type="ChEBI" id="CHEBI:29105"/>
    </ligand>
</feature>
<dbReference type="Pfam" id="PF03006">
    <property type="entry name" value="HlyIII"/>
    <property type="match status" value="1"/>
</dbReference>
<dbReference type="EMBL" id="LWBR01000048">
    <property type="protein sequence ID" value="KZN95451.1"/>
    <property type="molecule type" value="Genomic_DNA"/>
</dbReference>
<dbReference type="PANTHER" id="PTHR20855">
    <property type="entry name" value="ADIPOR/PROGESTIN RECEPTOR-RELATED"/>
    <property type="match status" value="1"/>
</dbReference>
<dbReference type="AlphaFoldDB" id="A0A165WYU6"/>
<keyword evidence="9" id="KW-1185">Reference proteome</keyword>
<keyword evidence="4 7" id="KW-1133">Transmembrane helix</keyword>
<feature type="transmembrane region" description="Helical" evidence="7">
    <location>
        <begin position="58"/>
        <end position="78"/>
    </location>
</feature>
<dbReference type="Proteomes" id="UP000076476">
    <property type="component" value="Unassembled WGS sequence"/>
</dbReference>
<accession>A0A165WYU6</accession>
<evidence type="ECO:0000256" key="6">
    <source>
        <dbReference type="PIRSR" id="PIRSR604254-1"/>
    </source>
</evidence>
<keyword evidence="3 7" id="KW-0812">Transmembrane</keyword>
<feature type="transmembrane region" description="Helical" evidence="7">
    <location>
        <begin position="123"/>
        <end position="143"/>
    </location>
</feature>
<comment type="caution">
    <text evidence="8">The sequence shown here is derived from an EMBL/GenBank/DDBJ whole genome shotgun (WGS) entry which is preliminary data.</text>
</comment>
<keyword evidence="5 7" id="KW-0472">Membrane</keyword>
<dbReference type="GO" id="GO:0046872">
    <property type="term" value="F:metal ion binding"/>
    <property type="evidence" value="ECO:0007669"/>
    <property type="project" value="UniProtKB-KW"/>
</dbReference>
<feature type="transmembrane region" description="Helical" evidence="7">
    <location>
        <begin position="28"/>
        <end position="52"/>
    </location>
</feature>
<dbReference type="NCBIfam" id="TIGR01065">
    <property type="entry name" value="hlyIII"/>
    <property type="match status" value="1"/>
</dbReference>
<name>A0A165WYU6_9BACI</name>
<evidence type="ECO:0000256" key="1">
    <source>
        <dbReference type="ARBA" id="ARBA00004127"/>
    </source>
</evidence>
<feature type="transmembrane region" description="Helical" evidence="7">
    <location>
        <begin position="204"/>
        <end position="226"/>
    </location>
</feature>
<dbReference type="GO" id="GO:0012505">
    <property type="term" value="C:endomembrane system"/>
    <property type="evidence" value="ECO:0007669"/>
    <property type="project" value="UniProtKB-SubCell"/>
</dbReference>
<proteinExistence type="inferred from homology"/>
<feature type="transmembrane region" description="Helical" evidence="7">
    <location>
        <begin position="175"/>
        <end position="197"/>
    </location>
</feature>
<comment type="similarity">
    <text evidence="2">Belongs to the UPF0073 (Hly-III) family.</text>
</comment>
<sequence>METTFYASQFERRFYVDLTHIFSKREEIAYSITHGIGALFSIAALVLLIVFASTHGDALHVISFSLYGATMVILYTASTLVHSFPPGKAKHIFEIFDHSAIYFFIAGTYTPFLLIAIQSALGWTLLGIVWGLAISGTIFKMFFVDRFLHLSTILYIIIGWLIVFAWKPLVAAVPTYGVVFLVIGGIIYSVGTIFYVWRGFTYHHAVWHVFVIAGSVMHFIAVMSLLG</sequence>
<keyword evidence="6" id="KW-0862">Zinc</keyword>
<feature type="binding site" evidence="6">
    <location>
        <position position="208"/>
    </location>
    <ligand>
        <name>Zn(2+)</name>
        <dbReference type="ChEBI" id="CHEBI:29105"/>
    </ligand>
</feature>
<evidence type="ECO:0000256" key="4">
    <source>
        <dbReference type="ARBA" id="ARBA00022989"/>
    </source>
</evidence>
<dbReference type="InterPro" id="IPR004254">
    <property type="entry name" value="AdipoR/HlyIII-related"/>
</dbReference>
<dbReference type="PANTHER" id="PTHR20855:SF129">
    <property type="entry name" value="HEMOLYSIN-3 HOMOLOG"/>
    <property type="match status" value="1"/>
</dbReference>
<dbReference type="GO" id="GO:0140911">
    <property type="term" value="F:pore-forming activity"/>
    <property type="evidence" value="ECO:0007669"/>
    <property type="project" value="InterPro"/>
</dbReference>
<evidence type="ECO:0000256" key="7">
    <source>
        <dbReference type="SAM" id="Phobius"/>
    </source>
</evidence>
<reference evidence="8 9" key="1">
    <citation type="submission" date="2016-04" db="EMBL/GenBank/DDBJ databases">
        <title>Draft genome sequence of Aeribacillus pallidus 8m3 from petroleum reservoir.</title>
        <authorList>
            <person name="Poltaraus A.B."/>
            <person name="Nazina T.N."/>
            <person name="Tourova T.P."/>
            <person name="Malakho S.M."/>
            <person name="Korshunova A.V."/>
            <person name="Sokolova D.S."/>
        </authorList>
    </citation>
    <scope>NUCLEOTIDE SEQUENCE [LARGE SCALE GENOMIC DNA]</scope>
    <source>
        <strain evidence="8 9">8m3</strain>
    </source>
</reference>
<keyword evidence="6" id="KW-0479">Metal-binding</keyword>
<evidence type="ECO:0000256" key="5">
    <source>
        <dbReference type="ARBA" id="ARBA00023136"/>
    </source>
</evidence>
<gene>
    <name evidence="8" type="ORF">AZI98_13480</name>
</gene>
<feature type="binding site" evidence="6">
    <location>
        <position position="204"/>
    </location>
    <ligand>
        <name>Zn(2+)</name>
        <dbReference type="ChEBI" id="CHEBI:29105"/>
    </ligand>
</feature>
<organism evidence="8 9">
    <name type="scientific">Aeribacillus pallidus</name>
    <dbReference type="NCBI Taxonomy" id="33936"/>
    <lineage>
        <taxon>Bacteria</taxon>
        <taxon>Bacillati</taxon>
        <taxon>Bacillota</taxon>
        <taxon>Bacilli</taxon>
        <taxon>Bacillales</taxon>
        <taxon>Bacillaceae</taxon>
        <taxon>Aeribacillus</taxon>
    </lineage>
</organism>
<dbReference type="OrthoDB" id="9813689at2"/>
<protein>
    <submittedName>
        <fullName evidence="8">Hemolysin D</fullName>
    </submittedName>
</protein>
<dbReference type="GO" id="GO:0016020">
    <property type="term" value="C:membrane"/>
    <property type="evidence" value="ECO:0007669"/>
    <property type="project" value="InterPro"/>
</dbReference>
<dbReference type="InterPro" id="IPR005744">
    <property type="entry name" value="Hy-lIII"/>
</dbReference>
<dbReference type="STRING" id="33936.AZI98_13480"/>
<feature type="transmembrane region" description="Helical" evidence="7">
    <location>
        <begin position="150"/>
        <end position="169"/>
    </location>
</feature>
<comment type="subcellular location">
    <subcellularLocation>
        <location evidence="1">Endomembrane system</location>
        <topology evidence="1">Multi-pass membrane protein</topology>
    </subcellularLocation>
</comment>
<evidence type="ECO:0000256" key="2">
    <source>
        <dbReference type="ARBA" id="ARBA00008488"/>
    </source>
</evidence>
<evidence type="ECO:0000313" key="9">
    <source>
        <dbReference type="Proteomes" id="UP000076476"/>
    </source>
</evidence>
<evidence type="ECO:0000256" key="3">
    <source>
        <dbReference type="ARBA" id="ARBA00022692"/>
    </source>
</evidence>
<evidence type="ECO:0000313" key="8">
    <source>
        <dbReference type="EMBL" id="KZN95451.1"/>
    </source>
</evidence>